<sequence>MAPVPVDLTKIDYRALLRHHVPGSGPFLGTRYQRGGNMRGAGLGGILTAALSLIPRFLSSAAGQHLVGATKSLASEIASGNDLKSSLKSVAKQKLKEFSGSGKRRRRKSIKGPSIAVLKPHLVESRTNFL</sequence>
<dbReference type="KEGG" id="crq:GCK72_012334"/>
<protein>
    <submittedName>
        <fullName evidence="1">Uncharacterized protein</fullName>
    </submittedName>
</protein>
<organism evidence="1 2">
    <name type="scientific">Caenorhabditis remanei</name>
    <name type="common">Caenorhabditis vulgaris</name>
    <dbReference type="NCBI Taxonomy" id="31234"/>
    <lineage>
        <taxon>Eukaryota</taxon>
        <taxon>Metazoa</taxon>
        <taxon>Ecdysozoa</taxon>
        <taxon>Nematoda</taxon>
        <taxon>Chromadorea</taxon>
        <taxon>Rhabditida</taxon>
        <taxon>Rhabditina</taxon>
        <taxon>Rhabditomorpha</taxon>
        <taxon>Rhabditoidea</taxon>
        <taxon>Rhabditidae</taxon>
        <taxon>Peloderinae</taxon>
        <taxon>Caenorhabditis</taxon>
    </lineage>
</organism>
<evidence type="ECO:0000313" key="1">
    <source>
        <dbReference type="EMBL" id="KAF1755881.1"/>
    </source>
</evidence>
<dbReference type="Proteomes" id="UP000483820">
    <property type="component" value="Chromosome IV"/>
</dbReference>
<reference evidence="1 2" key="1">
    <citation type="submission" date="2019-12" db="EMBL/GenBank/DDBJ databases">
        <title>Chromosome-level assembly of the Caenorhabditis remanei genome.</title>
        <authorList>
            <person name="Teterina A.A."/>
            <person name="Willis J.H."/>
            <person name="Phillips P.C."/>
        </authorList>
    </citation>
    <scope>NUCLEOTIDE SEQUENCE [LARGE SCALE GENOMIC DNA]</scope>
    <source>
        <strain evidence="1 2">PX506</strain>
        <tissue evidence="1">Whole organism</tissue>
    </source>
</reference>
<evidence type="ECO:0000313" key="2">
    <source>
        <dbReference type="Proteomes" id="UP000483820"/>
    </source>
</evidence>
<name>A0A6A5GMP9_CAERE</name>
<proteinExistence type="predicted"/>
<dbReference type="GeneID" id="78775452"/>
<comment type="caution">
    <text evidence="1">The sequence shown here is derived from an EMBL/GenBank/DDBJ whole genome shotgun (WGS) entry which is preliminary data.</text>
</comment>
<dbReference type="CTD" id="78775452"/>
<dbReference type="AlphaFoldDB" id="A0A6A5GMP9"/>
<dbReference type="EMBL" id="WUAV01000004">
    <property type="protein sequence ID" value="KAF1755881.1"/>
    <property type="molecule type" value="Genomic_DNA"/>
</dbReference>
<accession>A0A6A5GMP9</accession>
<dbReference type="RefSeq" id="XP_053583797.1">
    <property type="nucleotide sequence ID" value="XM_053729025.1"/>
</dbReference>
<gene>
    <name evidence="1" type="ORF">GCK72_012334</name>
</gene>